<gene>
    <name evidence="1" type="ORF">AWC35_20180</name>
</gene>
<dbReference type="RefSeq" id="WP_095848056.1">
    <property type="nucleotide sequence ID" value="NZ_CP014136.1"/>
</dbReference>
<name>A0A250B5F7_9GAMM</name>
<dbReference type="AlphaFoldDB" id="A0A250B5F7"/>
<dbReference type="Proteomes" id="UP000217182">
    <property type="component" value="Chromosome"/>
</dbReference>
<sequence length="62" mass="7028">MPQKTAGARGVAGFSDNNKMICKAFVFYPAWLGRKMRHTAAMHHQRAQKQCISVQLKLINIK</sequence>
<organism evidence="1 2">
    <name type="scientific">Gibbsiella quercinecans</name>
    <dbReference type="NCBI Taxonomy" id="929813"/>
    <lineage>
        <taxon>Bacteria</taxon>
        <taxon>Pseudomonadati</taxon>
        <taxon>Pseudomonadota</taxon>
        <taxon>Gammaproteobacteria</taxon>
        <taxon>Enterobacterales</taxon>
        <taxon>Yersiniaceae</taxon>
        <taxon>Gibbsiella</taxon>
    </lineage>
</organism>
<accession>A0A250B5F7</accession>
<dbReference type="KEGG" id="gqu:AWC35_20180"/>
<keyword evidence="2" id="KW-1185">Reference proteome</keyword>
<evidence type="ECO:0000313" key="1">
    <source>
        <dbReference type="EMBL" id="ATA21473.1"/>
    </source>
</evidence>
<proteinExistence type="predicted"/>
<protein>
    <submittedName>
        <fullName evidence="1">Uncharacterized protein</fullName>
    </submittedName>
</protein>
<evidence type="ECO:0000313" key="2">
    <source>
        <dbReference type="Proteomes" id="UP000217182"/>
    </source>
</evidence>
<reference evidence="1 2" key="1">
    <citation type="submission" date="2016-01" db="EMBL/GenBank/DDBJ databases">
        <authorList>
            <person name="Oliw E.H."/>
        </authorList>
    </citation>
    <scope>NUCLEOTIDE SEQUENCE [LARGE SCALE GENOMIC DNA]</scope>
    <source>
        <strain evidence="1 2">FRB97</strain>
    </source>
</reference>
<dbReference type="EMBL" id="CP014136">
    <property type="protein sequence ID" value="ATA21473.1"/>
    <property type="molecule type" value="Genomic_DNA"/>
</dbReference>